<evidence type="ECO:0000256" key="6">
    <source>
        <dbReference type="ARBA" id="ARBA00023157"/>
    </source>
</evidence>
<keyword evidence="7 10" id="KW-0326">Glycosidase</keyword>
<dbReference type="PANTHER" id="PTHR31884:SF1">
    <property type="entry name" value="POLYGALACTURONASE"/>
    <property type="match status" value="1"/>
</dbReference>
<dbReference type="SUPFAM" id="SSF51126">
    <property type="entry name" value="Pectin lyase-like"/>
    <property type="match status" value="1"/>
</dbReference>
<sequence>MTGVCEVWKFIMGSKYALFVCISLMISATSAVDVRNIQELAAAKKGKDKFISIKDLHVPAGVTLDLENLQPDTVLEFAGRVTFGFKEWTGPLVKIAGKKVTIKGKRGHLIDGEGARWWDGKGGAGGKVKPKFMRLKLEDSVVQDLHVKNAPVQMFTANNCKNLVITNVNLDNEDGHKNRIGRNTDGFGVGDSKNVTVQNSRVYNQDDCFCCGSGVDIKFINNICIGGNGISIGSMGSNRVVERLTVRKCKVISSFNGIRIKARKGEKSSVSDVTFDDIEIKDIQHNGIIIHGNYPTWHPTDEPTAQCPIKNLVVNNVRGTVQKGGSNVWIWLANGSASNWKWNSNVTGGGKKLACKGIPAGLKVPCGK</sequence>
<dbReference type="Gene3D" id="2.160.20.10">
    <property type="entry name" value="Single-stranded right-handed beta-helix, Pectin lyase-like"/>
    <property type="match status" value="1"/>
</dbReference>
<accession>A0A146KJS0</accession>
<comment type="catalytic activity">
    <reaction evidence="9">
        <text>(1,4-alpha-D-galacturonosyl)n+m + H2O = (1,4-alpha-D-galacturonosyl)n + (1,4-alpha-D-galacturonosyl)m.</text>
        <dbReference type="EC" id="3.2.1.15"/>
    </reaction>
</comment>
<evidence type="ECO:0000256" key="8">
    <source>
        <dbReference type="ARBA" id="ARBA00023316"/>
    </source>
</evidence>
<dbReference type="GO" id="GO:0071555">
    <property type="term" value="P:cell wall organization"/>
    <property type="evidence" value="ECO:0007669"/>
    <property type="project" value="UniProtKB-KW"/>
</dbReference>
<name>A0A146KJS0_LYGHE</name>
<dbReference type="InterPro" id="IPR006626">
    <property type="entry name" value="PbH1"/>
</dbReference>
<dbReference type="AlphaFoldDB" id="A0A146KJS0"/>
<dbReference type="GO" id="GO:0004650">
    <property type="term" value="F:polygalacturonase activity"/>
    <property type="evidence" value="ECO:0007669"/>
    <property type="project" value="UniProtKB-EC"/>
</dbReference>
<keyword evidence="6" id="KW-1015">Disulfide bond</keyword>
<dbReference type="GO" id="GO:0005576">
    <property type="term" value="C:extracellular region"/>
    <property type="evidence" value="ECO:0007669"/>
    <property type="project" value="TreeGrafter"/>
</dbReference>
<dbReference type="InterPro" id="IPR011050">
    <property type="entry name" value="Pectin_lyase_fold/virulence"/>
</dbReference>
<evidence type="ECO:0000256" key="3">
    <source>
        <dbReference type="ARBA" id="ARBA00022729"/>
    </source>
</evidence>
<evidence type="ECO:0000256" key="5">
    <source>
        <dbReference type="ARBA" id="ARBA00022801"/>
    </source>
</evidence>
<keyword evidence="5 10" id="KW-0378">Hydrolase</keyword>
<keyword evidence="4" id="KW-0677">Repeat</keyword>
<protein>
    <recommendedName>
        <fullName evidence="2">endo-polygalacturonase</fullName>
        <ecNumber evidence="2">3.2.1.15</ecNumber>
    </recommendedName>
</protein>
<evidence type="ECO:0000256" key="4">
    <source>
        <dbReference type="ARBA" id="ARBA00022737"/>
    </source>
</evidence>
<organism evidence="11">
    <name type="scientific">Lygus hesperus</name>
    <name type="common">Western plant bug</name>
    <dbReference type="NCBI Taxonomy" id="30085"/>
    <lineage>
        <taxon>Eukaryota</taxon>
        <taxon>Metazoa</taxon>
        <taxon>Ecdysozoa</taxon>
        <taxon>Arthropoda</taxon>
        <taxon>Hexapoda</taxon>
        <taxon>Insecta</taxon>
        <taxon>Pterygota</taxon>
        <taxon>Neoptera</taxon>
        <taxon>Paraneoptera</taxon>
        <taxon>Hemiptera</taxon>
        <taxon>Heteroptera</taxon>
        <taxon>Panheteroptera</taxon>
        <taxon>Cimicomorpha</taxon>
        <taxon>Miridae</taxon>
        <taxon>Mirini</taxon>
        <taxon>Lygus</taxon>
    </lineage>
</organism>
<evidence type="ECO:0000256" key="1">
    <source>
        <dbReference type="ARBA" id="ARBA00008834"/>
    </source>
</evidence>
<dbReference type="SMART" id="SM00710">
    <property type="entry name" value="PbH1"/>
    <property type="match status" value="5"/>
</dbReference>
<dbReference type="GO" id="GO:0045490">
    <property type="term" value="P:pectin catabolic process"/>
    <property type="evidence" value="ECO:0007669"/>
    <property type="project" value="TreeGrafter"/>
</dbReference>
<evidence type="ECO:0000256" key="9">
    <source>
        <dbReference type="ARBA" id="ARBA00034074"/>
    </source>
</evidence>
<dbReference type="Pfam" id="PF00295">
    <property type="entry name" value="Glyco_hydro_28"/>
    <property type="match status" value="1"/>
</dbReference>
<keyword evidence="8" id="KW-0961">Cell wall biogenesis/degradation</keyword>
<evidence type="ECO:0000256" key="7">
    <source>
        <dbReference type="ARBA" id="ARBA00023295"/>
    </source>
</evidence>
<evidence type="ECO:0000256" key="2">
    <source>
        <dbReference type="ARBA" id="ARBA00012736"/>
    </source>
</evidence>
<comment type="similarity">
    <text evidence="1 10">Belongs to the glycosyl hydrolase 28 family.</text>
</comment>
<proteinExistence type="inferred from homology"/>
<dbReference type="EC" id="3.2.1.15" evidence="2"/>
<gene>
    <name evidence="11" type="primary">PG1_13</name>
    <name evidence="11" type="ORF">g.41911</name>
</gene>
<evidence type="ECO:0000256" key="10">
    <source>
        <dbReference type="RuleBase" id="RU361169"/>
    </source>
</evidence>
<dbReference type="InterPro" id="IPR050434">
    <property type="entry name" value="Glycosyl_hydrlase_28"/>
</dbReference>
<dbReference type="EMBL" id="GDHC01021921">
    <property type="protein sequence ID" value="JAP96707.1"/>
    <property type="molecule type" value="Transcribed_RNA"/>
</dbReference>
<dbReference type="InterPro" id="IPR000743">
    <property type="entry name" value="Glyco_hydro_28"/>
</dbReference>
<keyword evidence="3" id="KW-0732">Signal</keyword>
<reference evidence="11" key="1">
    <citation type="journal article" date="2016" name="Gigascience">
        <title>De novo construction of an expanded transcriptome assembly for the western tarnished plant bug, Lygus hesperus.</title>
        <authorList>
            <person name="Tassone E.E."/>
            <person name="Geib S.M."/>
            <person name="Hall B."/>
            <person name="Fabrick J.A."/>
            <person name="Brent C.S."/>
            <person name="Hull J.J."/>
        </authorList>
    </citation>
    <scope>NUCLEOTIDE SEQUENCE</scope>
</reference>
<evidence type="ECO:0000313" key="11">
    <source>
        <dbReference type="EMBL" id="JAP96707.1"/>
    </source>
</evidence>
<dbReference type="InterPro" id="IPR012334">
    <property type="entry name" value="Pectin_lyas_fold"/>
</dbReference>
<dbReference type="PANTHER" id="PTHR31884">
    <property type="entry name" value="POLYGALACTURONASE"/>
    <property type="match status" value="1"/>
</dbReference>